<dbReference type="GO" id="GO:0051537">
    <property type="term" value="F:2 iron, 2 sulfur cluster binding"/>
    <property type="evidence" value="ECO:0007669"/>
    <property type="project" value="UniProtKB-KW"/>
</dbReference>
<dbReference type="HAMAP" id="MF_01694">
    <property type="entry name" value="BioB"/>
    <property type="match status" value="1"/>
</dbReference>
<dbReference type="PANTHER" id="PTHR22976">
    <property type="entry name" value="BIOTIN SYNTHASE"/>
    <property type="match status" value="1"/>
</dbReference>
<keyword evidence="8 13" id="KW-0479">Metal-binding</keyword>
<evidence type="ECO:0000256" key="14">
    <source>
        <dbReference type="PIRSR" id="PIRSR001619-1"/>
    </source>
</evidence>
<comment type="subunit">
    <text evidence="13">Homodimer.</text>
</comment>
<feature type="binding site" evidence="13 14">
    <location>
        <position position="74"/>
    </location>
    <ligand>
        <name>[4Fe-4S] cluster</name>
        <dbReference type="ChEBI" id="CHEBI:49883"/>
        <note>4Fe-4S-S-AdoMet</note>
    </ligand>
</feature>
<dbReference type="Gene3D" id="3.20.20.70">
    <property type="entry name" value="Aldolase class I"/>
    <property type="match status" value="1"/>
</dbReference>
<dbReference type="InterPro" id="IPR024177">
    <property type="entry name" value="Biotin_synthase"/>
</dbReference>
<dbReference type="SFLD" id="SFLDG01060">
    <property type="entry name" value="BATS_domain_containing"/>
    <property type="match status" value="1"/>
</dbReference>
<feature type="binding site" evidence="13 14">
    <location>
        <position position="77"/>
    </location>
    <ligand>
        <name>[4Fe-4S] cluster</name>
        <dbReference type="ChEBI" id="CHEBI:49883"/>
        <note>4Fe-4S-S-AdoMet</note>
    </ligand>
</feature>
<dbReference type="PANTHER" id="PTHR22976:SF2">
    <property type="entry name" value="BIOTIN SYNTHASE, MITOCHONDRIAL"/>
    <property type="match status" value="1"/>
</dbReference>
<comment type="pathway">
    <text evidence="1 13">Cofactor biosynthesis; biotin biosynthesis; biotin from 7,8-diaminononanoate: step 2/2.</text>
</comment>
<accession>A0A9E2NSP9</accession>
<dbReference type="GO" id="GO:0051539">
    <property type="term" value="F:4 iron, 4 sulfur cluster binding"/>
    <property type="evidence" value="ECO:0007669"/>
    <property type="project" value="UniProtKB-KW"/>
</dbReference>
<reference evidence="16" key="2">
    <citation type="submission" date="2021-04" db="EMBL/GenBank/DDBJ databases">
        <authorList>
            <person name="Gilroy R."/>
        </authorList>
    </citation>
    <scope>NUCLEOTIDE SEQUENCE</scope>
    <source>
        <strain evidence="16">687</strain>
    </source>
</reference>
<dbReference type="InterPro" id="IPR013785">
    <property type="entry name" value="Aldolase_TIM"/>
</dbReference>
<comment type="cofactor">
    <cofactor evidence="14">
        <name>[2Fe-2S] cluster</name>
        <dbReference type="ChEBI" id="CHEBI:190135"/>
    </cofactor>
    <text evidence="14">Binds 1 [2Fe-2S] cluster. The cluster is coordinated with 3 cysteines and 1 arginine.</text>
</comment>
<evidence type="ECO:0000256" key="12">
    <source>
        <dbReference type="ARBA" id="ARBA00051157"/>
    </source>
</evidence>
<comment type="caution">
    <text evidence="16">The sequence shown here is derived from an EMBL/GenBank/DDBJ whole genome shotgun (WGS) entry which is preliminary data.</text>
</comment>
<comment type="cofactor">
    <cofactor evidence="13 14">
        <name>[4Fe-4S] cluster</name>
        <dbReference type="ChEBI" id="CHEBI:49883"/>
    </cofactor>
    <text evidence="13 14">Binds 1 [4Fe-4S] cluster. The cluster is coordinated with 3 cysteines and an exchangeable S-adenosyl-L-methionine.</text>
</comment>
<keyword evidence="9 13" id="KW-0093">Biotin biosynthesis</keyword>
<dbReference type="SUPFAM" id="SSF102114">
    <property type="entry name" value="Radical SAM enzymes"/>
    <property type="match status" value="1"/>
</dbReference>
<feature type="binding site" evidence="13 14">
    <location>
        <position position="146"/>
    </location>
    <ligand>
        <name>[2Fe-2S] cluster</name>
        <dbReference type="ChEBI" id="CHEBI:190135"/>
    </ligand>
</feature>
<proteinExistence type="inferred from homology"/>
<evidence type="ECO:0000256" key="2">
    <source>
        <dbReference type="ARBA" id="ARBA00010765"/>
    </source>
</evidence>
<dbReference type="SFLD" id="SFLDG01278">
    <property type="entry name" value="biotin_synthase_like"/>
    <property type="match status" value="1"/>
</dbReference>
<protein>
    <recommendedName>
        <fullName evidence="3 13">Biotin synthase</fullName>
        <ecNumber evidence="3 13">2.8.1.6</ecNumber>
    </recommendedName>
</protein>
<dbReference type="EC" id="2.8.1.6" evidence="3 13"/>
<comment type="catalytic activity">
    <reaction evidence="12 13">
        <text>(4R,5S)-dethiobiotin + (sulfur carrier)-SH + 2 reduced [2Fe-2S]-[ferredoxin] + 2 S-adenosyl-L-methionine = (sulfur carrier)-H + biotin + 2 5'-deoxyadenosine + 2 L-methionine + 2 oxidized [2Fe-2S]-[ferredoxin]</text>
        <dbReference type="Rhea" id="RHEA:22060"/>
        <dbReference type="Rhea" id="RHEA-COMP:10000"/>
        <dbReference type="Rhea" id="RHEA-COMP:10001"/>
        <dbReference type="Rhea" id="RHEA-COMP:14737"/>
        <dbReference type="Rhea" id="RHEA-COMP:14739"/>
        <dbReference type="ChEBI" id="CHEBI:17319"/>
        <dbReference type="ChEBI" id="CHEBI:29917"/>
        <dbReference type="ChEBI" id="CHEBI:33737"/>
        <dbReference type="ChEBI" id="CHEBI:33738"/>
        <dbReference type="ChEBI" id="CHEBI:57586"/>
        <dbReference type="ChEBI" id="CHEBI:57844"/>
        <dbReference type="ChEBI" id="CHEBI:59789"/>
        <dbReference type="ChEBI" id="CHEBI:64428"/>
        <dbReference type="ChEBI" id="CHEBI:149473"/>
        <dbReference type="EC" id="2.8.1.6"/>
    </reaction>
</comment>
<comment type="function">
    <text evidence="13">Catalyzes the conversion of dethiobiotin (DTB) to biotin by the insertion of a sulfur atom into dethiobiotin via a radical-based mechanism.</text>
</comment>
<evidence type="ECO:0000313" key="16">
    <source>
        <dbReference type="EMBL" id="MBU3827418.1"/>
    </source>
</evidence>
<name>A0A9E2NSP9_9GAMM</name>
<evidence type="ECO:0000256" key="5">
    <source>
        <dbReference type="ARBA" id="ARBA00022679"/>
    </source>
</evidence>
<evidence type="ECO:0000256" key="11">
    <source>
        <dbReference type="ARBA" id="ARBA00023014"/>
    </source>
</evidence>
<dbReference type="Pfam" id="PF06968">
    <property type="entry name" value="BATS"/>
    <property type="match status" value="1"/>
</dbReference>
<dbReference type="InterPro" id="IPR002684">
    <property type="entry name" value="Biotin_synth/BioAB"/>
</dbReference>
<evidence type="ECO:0000256" key="4">
    <source>
        <dbReference type="ARBA" id="ARBA00022485"/>
    </source>
</evidence>
<dbReference type="InterPro" id="IPR058240">
    <property type="entry name" value="rSAM_sf"/>
</dbReference>
<comment type="similarity">
    <text evidence="2 13">Belongs to the radical SAM superfamily. Biotin synthase family.</text>
</comment>
<gene>
    <name evidence="13 16" type="primary">bioB</name>
    <name evidence="16" type="ORF">IAA31_08050</name>
</gene>
<dbReference type="InterPro" id="IPR007197">
    <property type="entry name" value="rSAM"/>
</dbReference>
<evidence type="ECO:0000256" key="9">
    <source>
        <dbReference type="ARBA" id="ARBA00022756"/>
    </source>
</evidence>
<evidence type="ECO:0000313" key="17">
    <source>
        <dbReference type="Proteomes" id="UP000824150"/>
    </source>
</evidence>
<dbReference type="Pfam" id="PF04055">
    <property type="entry name" value="Radical_SAM"/>
    <property type="match status" value="1"/>
</dbReference>
<evidence type="ECO:0000256" key="3">
    <source>
        <dbReference type="ARBA" id="ARBA00012236"/>
    </source>
</evidence>
<feature type="domain" description="Radical SAM core" evidence="15">
    <location>
        <begin position="55"/>
        <end position="281"/>
    </location>
</feature>
<dbReference type="PROSITE" id="PS51918">
    <property type="entry name" value="RADICAL_SAM"/>
    <property type="match status" value="1"/>
</dbReference>
<dbReference type="NCBIfam" id="TIGR00433">
    <property type="entry name" value="bioB"/>
    <property type="match status" value="1"/>
</dbReference>
<reference evidence="16" key="1">
    <citation type="journal article" date="2021" name="PeerJ">
        <title>Extensive microbial diversity within the chicken gut microbiome revealed by metagenomics and culture.</title>
        <authorList>
            <person name="Gilroy R."/>
            <person name="Ravi A."/>
            <person name="Getino M."/>
            <person name="Pursley I."/>
            <person name="Horton D.L."/>
            <person name="Alikhan N.F."/>
            <person name="Baker D."/>
            <person name="Gharbi K."/>
            <person name="Hall N."/>
            <person name="Watson M."/>
            <person name="Adriaenssens E.M."/>
            <person name="Foster-Nyarko E."/>
            <person name="Jarju S."/>
            <person name="Secka A."/>
            <person name="Antonio M."/>
            <person name="Oren A."/>
            <person name="Chaudhuri R.R."/>
            <person name="La Ragione R."/>
            <person name="Hildebrand F."/>
            <person name="Pallen M.J."/>
        </authorList>
    </citation>
    <scope>NUCLEOTIDE SEQUENCE</scope>
    <source>
        <strain evidence="16">687</strain>
    </source>
</reference>
<keyword evidence="4 13" id="KW-0004">4Fe-4S</keyword>
<dbReference type="AlphaFoldDB" id="A0A9E2NSP9"/>
<evidence type="ECO:0000256" key="13">
    <source>
        <dbReference type="HAMAP-Rule" id="MF_01694"/>
    </source>
</evidence>
<dbReference type="GO" id="GO:0005506">
    <property type="term" value="F:iron ion binding"/>
    <property type="evidence" value="ECO:0007669"/>
    <property type="project" value="UniProtKB-UniRule"/>
</dbReference>
<evidence type="ECO:0000256" key="8">
    <source>
        <dbReference type="ARBA" id="ARBA00022723"/>
    </source>
</evidence>
<evidence type="ECO:0000259" key="15">
    <source>
        <dbReference type="PROSITE" id="PS51918"/>
    </source>
</evidence>
<dbReference type="Proteomes" id="UP000824150">
    <property type="component" value="Unassembled WGS sequence"/>
</dbReference>
<comment type="cofactor">
    <cofactor evidence="13">
        <name>[2Fe-2S] cluster</name>
        <dbReference type="ChEBI" id="CHEBI:190135"/>
    </cofactor>
    <text evidence="13">Binds 1 [2Fe-2S] cluster. The cluster is coordinated with 3 cysteines and 1 arginine.</text>
</comment>
<dbReference type="GO" id="GO:0009102">
    <property type="term" value="P:biotin biosynthetic process"/>
    <property type="evidence" value="ECO:0007669"/>
    <property type="project" value="UniProtKB-UniRule"/>
</dbReference>
<organism evidence="16 17">
    <name type="scientific">Candidatus Anaerobiospirillum merdipullorum</name>
    <dbReference type="NCBI Taxonomy" id="2838450"/>
    <lineage>
        <taxon>Bacteria</taxon>
        <taxon>Pseudomonadati</taxon>
        <taxon>Pseudomonadota</taxon>
        <taxon>Gammaproteobacteria</taxon>
        <taxon>Aeromonadales</taxon>
        <taxon>Succinivibrionaceae</taxon>
        <taxon>Anaerobiospirillum</taxon>
    </lineage>
</organism>
<keyword evidence="6 13" id="KW-0949">S-adenosyl-L-methionine</keyword>
<feature type="binding site" evidence="13 14">
    <location>
        <position position="276"/>
    </location>
    <ligand>
        <name>[2Fe-2S] cluster</name>
        <dbReference type="ChEBI" id="CHEBI:190135"/>
    </ligand>
</feature>
<dbReference type="CDD" id="cd01335">
    <property type="entry name" value="Radical_SAM"/>
    <property type="match status" value="1"/>
</dbReference>
<evidence type="ECO:0000256" key="1">
    <source>
        <dbReference type="ARBA" id="ARBA00004942"/>
    </source>
</evidence>
<sequence length="321" mass="34512">MPATKEQLATLTALSDKVIAGQELKAQEREFLLNFPDVKALMAAAAAIRAHCALQKLDCCAVLSVKSGRCSEDCHWCAQSAHYHTGAEIYPLLDKVQCLKVAQEAERRGIKRFSLVSAGRKPKAQDFARLVDIVRLLKAQTTLYLCASLGLVTAAQLQELKQAGLQCVHCNLETAPSFFAKVCTTHTQEDKLQVIKAARQVGLDVCVGGIIGLGESRAQRMELALTLKALGITSVPLNILHPIAGTPLGNRPHLDEAEVLRTIALWRFILPTAYIRLAGGQALLSPATLQQAFDSGLNAAIVGNLLTTPGAQYVAAKFALV</sequence>
<dbReference type="EMBL" id="JAHLFG010000088">
    <property type="protein sequence ID" value="MBU3827418.1"/>
    <property type="molecule type" value="Genomic_DNA"/>
</dbReference>
<keyword evidence="7 13" id="KW-0001">2Fe-2S</keyword>
<feature type="binding site" evidence="13 14">
    <location>
        <position position="206"/>
    </location>
    <ligand>
        <name>[2Fe-2S] cluster</name>
        <dbReference type="ChEBI" id="CHEBI:190135"/>
    </ligand>
</feature>
<dbReference type="GO" id="GO:0004076">
    <property type="term" value="F:biotin synthase activity"/>
    <property type="evidence" value="ECO:0007669"/>
    <property type="project" value="UniProtKB-UniRule"/>
</dbReference>
<keyword evidence="10 13" id="KW-0408">Iron</keyword>
<evidence type="ECO:0000256" key="7">
    <source>
        <dbReference type="ARBA" id="ARBA00022714"/>
    </source>
</evidence>
<dbReference type="PIRSF" id="PIRSF001619">
    <property type="entry name" value="Biotin_synth"/>
    <property type="match status" value="1"/>
</dbReference>
<keyword evidence="11 13" id="KW-0411">Iron-sulfur</keyword>
<feature type="binding site" evidence="13 14">
    <location>
        <position position="114"/>
    </location>
    <ligand>
        <name>[2Fe-2S] cluster</name>
        <dbReference type="ChEBI" id="CHEBI:190135"/>
    </ligand>
</feature>
<feature type="binding site" evidence="13 14">
    <location>
        <position position="70"/>
    </location>
    <ligand>
        <name>[4Fe-4S] cluster</name>
        <dbReference type="ChEBI" id="CHEBI:49883"/>
        <note>4Fe-4S-S-AdoMet</note>
    </ligand>
</feature>
<keyword evidence="5 13" id="KW-0808">Transferase</keyword>
<dbReference type="SMART" id="SM00876">
    <property type="entry name" value="BATS"/>
    <property type="match status" value="1"/>
</dbReference>
<evidence type="ECO:0000256" key="6">
    <source>
        <dbReference type="ARBA" id="ARBA00022691"/>
    </source>
</evidence>
<dbReference type="InterPro" id="IPR010722">
    <property type="entry name" value="BATS_dom"/>
</dbReference>
<dbReference type="SFLD" id="SFLDS00029">
    <property type="entry name" value="Radical_SAM"/>
    <property type="match status" value="1"/>
</dbReference>
<dbReference type="InterPro" id="IPR006638">
    <property type="entry name" value="Elp3/MiaA/NifB-like_rSAM"/>
</dbReference>
<evidence type="ECO:0000256" key="10">
    <source>
        <dbReference type="ARBA" id="ARBA00023004"/>
    </source>
</evidence>
<dbReference type="SMART" id="SM00729">
    <property type="entry name" value="Elp3"/>
    <property type="match status" value="1"/>
</dbReference>